<evidence type="ECO:0000313" key="6">
    <source>
        <dbReference type="EMBL" id="SPP99856.1"/>
    </source>
</evidence>
<feature type="modified residue" description="4-aspartylphosphate" evidence="3">
    <location>
        <position position="54"/>
    </location>
</feature>
<name>A0A2U3QEL6_9BACT</name>
<organism evidence="6 7">
    <name type="scientific">Candidatus Sulfobium mesophilum</name>
    <dbReference type="NCBI Taxonomy" id="2016548"/>
    <lineage>
        <taxon>Bacteria</taxon>
        <taxon>Pseudomonadati</taxon>
        <taxon>Nitrospirota</taxon>
        <taxon>Nitrospiria</taxon>
        <taxon>Nitrospirales</taxon>
        <taxon>Nitrospiraceae</taxon>
        <taxon>Candidatus Sulfobium</taxon>
    </lineage>
</organism>
<dbReference type="SUPFAM" id="SSF52172">
    <property type="entry name" value="CheY-like"/>
    <property type="match status" value="1"/>
</dbReference>
<dbReference type="PROSITE" id="PS50110">
    <property type="entry name" value="RESPONSE_REGULATORY"/>
    <property type="match status" value="1"/>
</dbReference>
<dbReference type="EMBL" id="OUUY01000028">
    <property type="protein sequence ID" value="SPP99856.1"/>
    <property type="molecule type" value="Genomic_DNA"/>
</dbReference>
<evidence type="ECO:0000256" key="3">
    <source>
        <dbReference type="PROSITE-ProRule" id="PRU00169"/>
    </source>
</evidence>
<dbReference type="Pfam" id="PF00072">
    <property type="entry name" value="Response_reg"/>
    <property type="match status" value="1"/>
</dbReference>
<dbReference type="InterPro" id="IPR011006">
    <property type="entry name" value="CheY-like_superfamily"/>
</dbReference>
<feature type="domain" description="Response regulatory" evidence="5">
    <location>
        <begin position="3"/>
        <end position="119"/>
    </location>
</feature>
<dbReference type="InterPro" id="IPR058245">
    <property type="entry name" value="NreC/VraR/RcsB-like_REC"/>
</dbReference>
<dbReference type="InterPro" id="IPR001789">
    <property type="entry name" value="Sig_transdc_resp-reg_receiver"/>
</dbReference>
<dbReference type="OrthoDB" id="9780153at2"/>
<reference evidence="7" key="1">
    <citation type="submission" date="2018-03" db="EMBL/GenBank/DDBJ databases">
        <authorList>
            <person name="Zecchin S."/>
        </authorList>
    </citation>
    <scope>NUCLEOTIDE SEQUENCE [LARGE SCALE GENOMIC DNA]</scope>
</reference>
<evidence type="ECO:0000313" key="7">
    <source>
        <dbReference type="Proteomes" id="UP000245125"/>
    </source>
</evidence>
<dbReference type="SUPFAM" id="SSF46894">
    <property type="entry name" value="C-terminal effector domain of the bipartite response regulators"/>
    <property type="match status" value="1"/>
</dbReference>
<evidence type="ECO:0000256" key="2">
    <source>
        <dbReference type="ARBA" id="ARBA00023125"/>
    </source>
</evidence>
<dbReference type="PROSITE" id="PS50043">
    <property type="entry name" value="HTH_LUXR_2"/>
    <property type="match status" value="1"/>
</dbReference>
<keyword evidence="7" id="KW-1185">Reference proteome</keyword>
<dbReference type="CDD" id="cd17535">
    <property type="entry name" value="REC_NarL-like"/>
    <property type="match status" value="1"/>
</dbReference>
<dbReference type="PRINTS" id="PR00038">
    <property type="entry name" value="HTHLUXR"/>
</dbReference>
<evidence type="ECO:0000259" key="5">
    <source>
        <dbReference type="PROSITE" id="PS50110"/>
    </source>
</evidence>
<dbReference type="PANTHER" id="PTHR43214">
    <property type="entry name" value="TWO-COMPONENT RESPONSE REGULATOR"/>
    <property type="match status" value="1"/>
</dbReference>
<accession>A0A2U3QEL6</accession>
<dbReference type="InterPro" id="IPR000792">
    <property type="entry name" value="Tscrpt_reg_LuxR_C"/>
</dbReference>
<dbReference type="InterPro" id="IPR016032">
    <property type="entry name" value="Sig_transdc_resp-reg_C-effctor"/>
</dbReference>
<evidence type="ECO:0000259" key="4">
    <source>
        <dbReference type="PROSITE" id="PS50043"/>
    </source>
</evidence>
<dbReference type="GO" id="GO:0000160">
    <property type="term" value="P:phosphorelay signal transduction system"/>
    <property type="evidence" value="ECO:0007669"/>
    <property type="project" value="InterPro"/>
</dbReference>
<dbReference type="SMART" id="SM00448">
    <property type="entry name" value="REC"/>
    <property type="match status" value="1"/>
</dbReference>
<dbReference type="CDD" id="cd06170">
    <property type="entry name" value="LuxR_C_like"/>
    <property type="match status" value="1"/>
</dbReference>
<dbReference type="PROSITE" id="PS00622">
    <property type="entry name" value="HTH_LUXR_1"/>
    <property type="match status" value="1"/>
</dbReference>
<dbReference type="Gene3D" id="3.40.50.2300">
    <property type="match status" value="1"/>
</dbReference>
<dbReference type="Proteomes" id="UP000245125">
    <property type="component" value="Unassembled WGS sequence"/>
</dbReference>
<dbReference type="AlphaFoldDB" id="A0A2U3QEL6"/>
<gene>
    <name evidence="6" type="ORF">NBG4_1230003</name>
</gene>
<sequence>MIKILIADDHRIVREGLKQILAETEDMVVADEASNVQEVLKKVAGNDYDVLLLDISMPGRSGLDILKQLKSERPKLSVLVLSMYSEEQYALRALRAGASGYMTKESAPDELIEAIRKVSTGRKYISPAVAEKLAVSLESNDERPPQETLSDREFQVMCMIASGKTVKAIADELALSIKTVSTYRARILEKMRMKNNAELTHYAIQNKLVE</sequence>
<proteinExistence type="predicted"/>
<dbReference type="GO" id="GO:0003677">
    <property type="term" value="F:DNA binding"/>
    <property type="evidence" value="ECO:0007669"/>
    <property type="project" value="UniProtKB-KW"/>
</dbReference>
<dbReference type="GO" id="GO:0006355">
    <property type="term" value="P:regulation of DNA-templated transcription"/>
    <property type="evidence" value="ECO:0007669"/>
    <property type="project" value="InterPro"/>
</dbReference>
<dbReference type="SMART" id="SM00421">
    <property type="entry name" value="HTH_LUXR"/>
    <property type="match status" value="1"/>
</dbReference>
<feature type="domain" description="HTH luxR-type" evidence="4">
    <location>
        <begin position="142"/>
        <end position="207"/>
    </location>
</feature>
<protein>
    <submittedName>
        <fullName evidence="6">Response regulator with a HTH DNA-binding domain</fullName>
    </submittedName>
</protein>
<dbReference type="InterPro" id="IPR039420">
    <property type="entry name" value="WalR-like"/>
</dbReference>
<evidence type="ECO:0000256" key="1">
    <source>
        <dbReference type="ARBA" id="ARBA00022553"/>
    </source>
</evidence>
<dbReference type="Pfam" id="PF00196">
    <property type="entry name" value="GerE"/>
    <property type="match status" value="1"/>
</dbReference>
<keyword evidence="1 3" id="KW-0597">Phosphoprotein</keyword>
<keyword evidence="2 6" id="KW-0238">DNA-binding</keyword>